<dbReference type="GO" id="GO:0030145">
    <property type="term" value="F:manganese ion binding"/>
    <property type="evidence" value="ECO:0007669"/>
    <property type="project" value="UniProtKB-UniRule"/>
</dbReference>
<dbReference type="OrthoDB" id="9783283at2"/>
<comment type="function">
    <text evidence="10">Hydrolyzes the pyrophosphate bond of UDP-2,3-diacylglucosamine to yield 2,3-diacylglucosamine 1-phosphate (lipid X) and UMP by catalyzing the attack of water at the alpha-P atom. Involved in the biosynthesis of lipid A, a phosphorylated glycolipid that anchors the lipopolysaccharide to the outer membrane of the cell.</text>
</comment>
<dbReference type="EC" id="3.6.1.54" evidence="10"/>
<feature type="binding site" evidence="10">
    <location>
        <position position="224"/>
    </location>
    <ligand>
        <name>substrate</name>
    </ligand>
</feature>
<keyword evidence="4 10" id="KW-0441">Lipid A biosynthesis</keyword>
<evidence type="ECO:0000256" key="6">
    <source>
        <dbReference type="ARBA" id="ARBA00022801"/>
    </source>
</evidence>
<feature type="binding site" evidence="10">
    <location>
        <position position="143"/>
    </location>
    <ligand>
        <name>Mn(2+)</name>
        <dbReference type="ChEBI" id="CHEBI:29035"/>
        <label>2</label>
    </ligand>
</feature>
<keyword evidence="3 10" id="KW-0997">Cell inner membrane</keyword>
<feature type="binding site" evidence="10">
    <location>
        <position position="226"/>
    </location>
    <ligand>
        <name>Mn(2+)</name>
        <dbReference type="ChEBI" id="CHEBI:29035"/>
        <label>1</label>
    </ligand>
</feature>
<dbReference type="GO" id="GO:0009245">
    <property type="term" value="P:lipid A biosynthetic process"/>
    <property type="evidence" value="ECO:0007669"/>
    <property type="project" value="UniProtKB-UniRule"/>
</dbReference>
<evidence type="ECO:0000256" key="3">
    <source>
        <dbReference type="ARBA" id="ARBA00022519"/>
    </source>
</evidence>
<dbReference type="EMBL" id="PVLR01000012">
    <property type="protein sequence ID" value="PRD69687.1"/>
    <property type="molecule type" value="Genomic_DNA"/>
</dbReference>
<evidence type="ECO:0000256" key="2">
    <source>
        <dbReference type="ARBA" id="ARBA00022516"/>
    </source>
</evidence>
<dbReference type="Gene3D" id="3.60.21.10">
    <property type="match status" value="1"/>
</dbReference>
<comment type="catalytic activity">
    <reaction evidence="10">
        <text>UDP-2-N,3-O-bis[(3R)-3-hydroxytetradecanoyl]-alpha-D-glucosamine + H2O = 2-N,3-O-bis[(3R)-3-hydroxytetradecanoyl]-alpha-D-glucosaminyl 1-phosphate + UMP + 2 H(+)</text>
        <dbReference type="Rhea" id="RHEA:25213"/>
        <dbReference type="ChEBI" id="CHEBI:15377"/>
        <dbReference type="ChEBI" id="CHEBI:15378"/>
        <dbReference type="ChEBI" id="CHEBI:57865"/>
        <dbReference type="ChEBI" id="CHEBI:57957"/>
        <dbReference type="ChEBI" id="CHEBI:78847"/>
        <dbReference type="EC" id="3.6.1.54"/>
    </reaction>
</comment>
<dbReference type="GO" id="GO:0008758">
    <property type="term" value="F:UDP-2,3-diacylglucosamine hydrolase activity"/>
    <property type="evidence" value="ECO:0007669"/>
    <property type="project" value="UniProtKB-UniRule"/>
</dbReference>
<evidence type="ECO:0000256" key="7">
    <source>
        <dbReference type="ARBA" id="ARBA00023098"/>
    </source>
</evidence>
<dbReference type="InterPro" id="IPR029052">
    <property type="entry name" value="Metallo-depent_PP-like"/>
</dbReference>
<keyword evidence="6 10" id="KW-0378">Hydrolase</keyword>
<feature type="binding site" evidence="10">
    <location>
        <position position="28"/>
    </location>
    <ligand>
        <name>Mn(2+)</name>
        <dbReference type="ChEBI" id="CHEBI:29035"/>
        <label>1</label>
    </ligand>
</feature>
<comment type="caution">
    <text evidence="12">The sequence shown here is derived from an EMBL/GenBank/DDBJ whole genome shotgun (WGS) entry which is preliminary data.</text>
</comment>
<dbReference type="NCBIfam" id="TIGR01854">
    <property type="entry name" value="lipid_A_lpxH"/>
    <property type="match status" value="1"/>
</dbReference>
<evidence type="ECO:0000256" key="8">
    <source>
        <dbReference type="ARBA" id="ARBA00023136"/>
    </source>
</evidence>
<dbReference type="RefSeq" id="WP_105728843.1">
    <property type="nucleotide sequence ID" value="NZ_PVLR01000012.1"/>
</dbReference>
<feature type="binding site" evidence="10">
    <location>
        <position position="151"/>
    </location>
    <ligand>
        <name>substrate</name>
    </ligand>
</feature>
<feature type="domain" description="Calcineurin-like phosphoesterase" evidence="11">
    <location>
        <begin position="23"/>
        <end position="228"/>
    </location>
</feature>
<dbReference type="InterPro" id="IPR010138">
    <property type="entry name" value="UDP-diacylglucosamine_Hdrlase"/>
</dbReference>
<keyword evidence="7 10" id="KW-0443">Lipid metabolism</keyword>
<keyword evidence="2 10" id="KW-0444">Lipid biosynthesis</keyword>
<evidence type="ECO:0000256" key="4">
    <source>
        <dbReference type="ARBA" id="ARBA00022556"/>
    </source>
</evidence>
<dbReference type="PANTHER" id="PTHR34990:SF1">
    <property type="entry name" value="UDP-2,3-DIACYLGLUCOSAMINE HYDROLASE"/>
    <property type="match status" value="1"/>
</dbReference>
<dbReference type="AlphaFoldDB" id="A0A2S9KH03"/>
<feature type="binding site" evidence="10">
    <location>
        <position position="108"/>
    </location>
    <ligand>
        <name>Mn(2+)</name>
        <dbReference type="ChEBI" id="CHEBI:29035"/>
        <label>2</label>
    </ligand>
</feature>
<feature type="binding site" evidence="10">
    <location>
        <position position="224"/>
    </location>
    <ligand>
        <name>Mn(2+)</name>
        <dbReference type="ChEBI" id="CHEBI:29035"/>
        <label>2</label>
    </ligand>
</feature>
<keyword evidence="13" id="KW-1185">Reference proteome</keyword>
<dbReference type="HAMAP" id="MF_00575">
    <property type="entry name" value="LpxH"/>
    <property type="match status" value="1"/>
</dbReference>
<dbReference type="PANTHER" id="PTHR34990">
    <property type="entry name" value="UDP-2,3-DIACYLGLUCOSAMINE HYDROLASE-RELATED"/>
    <property type="match status" value="1"/>
</dbReference>
<dbReference type="InterPro" id="IPR043461">
    <property type="entry name" value="LpxH-like"/>
</dbReference>
<comment type="cofactor">
    <cofactor evidence="10">
        <name>Mn(2+)</name>
        <dbReference type="ChEBI" id="CHEBI:29035"/>
    </cofactor>
    <text evidence="10">Binds 2 Mn(2+) ions per subunit in a binuclear metal center.</text>
</comment>
<feature type="binding site" evidence="10">
    <location>
        <position position="59"/>
    </location>
    <ligand>
        <name>Mn(2+)</name>
        <dbReference type="ChEBI" id="CHEBI:29035"/>
        <label>1</label>
    </ligand>
</feature>
<dbReference type="UniPathway" id="UPA00359">
    <property type="reaction ID" value="UER00480"/>
</dbReference>
<dbReference type="SUPFAM" id="SSF56300">
    <property type="entry name" value="Metallo-dependent phosphatases"/>
    <property type="match status" value="1"/>
</dbReference>
<feature type="binding site" evidence="10">
    <location>
        <begin position="108"/>
        <end position="109"/>
    </location>
    <ligand>
        <name>substrate</name>
    </ligand>
</feature>
<evidence type="ECO:0000256" key="1">
    <source>
        <dbReference type="ARBA" id="ARBA00022475"/>
    </source>
</evidence>
<name>A0A2S9KH03_9BURK</name>
<protein>
    <recommendedName>
        <fullName evidence="10">UDP-2,3-diacylglucosamine hydrolase</fullName>
        <ecNumber evidence="10">3.6.1.54</ecNumber>
    </recommendedName>
    <alternativeName>
        <fullName evidence="10">UDP-2,3-diacylglucosamine diphosphatase</fullName>
    </alternativeName>
</protein>
<evidence type="ECO:0000313" key="12">
    <source>
        <dbReference type="EMBL" id="PRD69687.1"/>
    </source>
</evidence>
<comment type="subcellular location">
    <subcellularLocation>
        <location evidence="10">Cell inner membrane</location>
        <topology evidence="10">Peripheral membrane protein</topology>
        <orientation evidence="10">Cytoplasmic side</orientation>
    </subcellularLocation>
</comment>
<dbReference type="CDD" id="cd07398">
    <property type="entry name" value="MPP_YbbF-LpxH"/>
    <property type="match status" value="1"/>
</dbReference>
<evidence type="ECO:0000313" key="13">
    <source>
        <dbReference type="Proteomes" id="UP000238326"/>
    </source>
</evidence>
<comment type="caution">
    <text evidence="10">Lacks conserved residue(s) required for the propagation of feature annotation.</text>
</comment>
<evidence type="ECO:0000259" key="11">
    <source>
        <dbReference type="Pfam" id="PF00149"/>
    </source>
</evidence>
<reference evidence="12 13" key="1">
    <citation type="submission" date="2018-03" db="EMBL/GenBank/DDBJ databases">
        <title>Comparative genomics illustrates the genes involved in a hyperalkaliphilic mechanisms of Serpentinomonas isolated from highly-alkaline calcium-rich serpentinized springs.</title>
        <authorList>
            <person name="Suzuki S."/>
            <person name="Ishii S."/>
            <person name="Walworth N."/>
            <person name="Bird L."/>
            <person name="Kuenen J.G."/>
            <person name="Nealson K.H."/>
        </authorList>
    </citation>
    <scope>NUCLEOTIDE SEQUENCE [LARGE SCALE GENOMIC DNA]</scope>
    <source>
        <strain evidence="12 13">83</strain>
    </source>
</reference>
<dbReference type="NCBIfam" id="NF003743">
    <property type="entry name" value="PRK05340.1"/>
    <property type="match status" value="1"/>
</dbReference>
<feature type="binding site" evidence="10">
    <location>
        <position position="189"/>
    </location>
    <ligand>
        <name>substrate</name>
    </ligand>
</feature>
<feature type="binding site" evidence="10">
    <location>
        <position position="193"/>
    </location>
    <ligand>
        <name>substrate</name>
    </ligand>
</feature>
<keyword evidence="1 10" id="KW-1003">Cell membrane</keyword>
<keyword evidence="8 10" id="KW-0472">Membrane</keyword>
<comment type="pathway">
    <text evidence="10">Glycolipid biosynthesis; lipid IV(A) biosynthesis; lipid IV(A) from (3R)-3-hydroxytetradecanoyl-[acyl-carrier-protein] and UDP-N-acetyl-alpha-D-glucosamine: step 4/6.</text>
</comment>
<sequence length="272" mass="30034">MRSDPEAPARWGELNAPAHWRAIDFISDLHLQAGEPATAQAFRRYLQGCQADALLILGDLFEVWIGDDLLDAAPAERATEPEYDFLAGICADLRAFSARRALYVMHGNRDFLLGSRFAAASGATLLDDPTLLHWNNQRVLLSHGDAWCLGDRDYLEFRAQVRSPGWQTAFLQRPLAERAALARGLRAQSEARKQDPSQDWADVDPATASDWLQASGAATLVHGHTHQPARHELGDGRQRLVLSDWDLDASPARAEALRLEATGGWQRIALAA</sequence>
<dbReference type="InterPro" id="IPR004843">
    <property type="entry name" value="Calcineurin-like_PHP"/>
</dbReference>
<feature type="binding site" evidence="10">
    <location>
        <position position="59"/>
    </location>
    <ligand>
        <name>Mn(2+)</name>
        <dbReference type="ChEBI" id="CHEBI:29035"/>
        <label>2</label>
    </ligand>
</feature>
<evidence type="ECO:0000256" key="5">
    <source>
        <dbReference type="ARBA" id="ARBA00022723"/>
    </source>
</evidence>
<gene>
    <name evidence="10" type="primary">lpxH</name>
    <name evidence="12" type="ORF">C6P61_05085</name>
</gene>
<dbReference type="Pfam" id="PF00149">
    <property type="entry name" value="Metallophos"/>
    <property type="match status" value="1"/>
</dbReference>
<evidence type="ECO:0000256" key="9">
    <source>
        <dbReference type="ARBA" id="ARBA00023211"/>
    </source>
</evidence>
<dbReference type="Proteomes" id="UP000238326">
    <property type="component" value="Unassembled WGS sequence"/>
</dbReference>
<dbReference type="GO" id="GO:0019897">
    <property type="term" value="C:extrinsic component of plasma membrane"/>
    <property type="evidence" value="ECO:0007669"/>
    <property type="project" value="UniProtKB-UniRule"/>
</dbReference>
<evidence type="ECO:0000256" key="10">
    <source>
        <dbReference type="HAMAP-Rule" id="MF_00575"/>
    </source>
</evidence>
<accession>A0A2S9KH03</accession>
<proteinExistence type="inferred from homology"/>
<comment type="similarity">
    <text evidence="10">Belongs to the LpxH family.</text>
</comment>
<keyword evidence="9 10" id="KW-0464">Manganese</keyword>
<organism evidence="12 13">
    <name type="scientific">Malikia spinosa</name>
    <dbReference type="NCBI Taxonomy" id="86180"/>
    <lineage>
        <taxon>Bacteria</taxon>
        <taxon>Pseudomonadati</taxon>
        <taxon>Pseudomonadota</taxon>
        <taxon>Betaproteobacteria</taxon>
        <taxon>Burkholderiales</taxon>
        <taxon>Comamonadaceae</taxon>
        <taxon>Malikia</taxon>
    </lineage>
</organism>
<feature type="binding site" evidence="10">
    <location>
        <position position="30"/>
    </location>
    <ligand>
        <name>Mn(2+)</name>
        <dbReference type="ChEBI" id="CHEBI:29035"/>
        <label>1</label>
    </ligand>
</feature>
<keyword evidence="5 10" id="KW-0479">Metal-binding</keyword>
<dbReference type="GO" id="GO:0005737">
    <property type="term" value="C:cytoplasm"/>
    <property type="evidence" value="ECO:0007669"/>
    <property type="project" value="InterPro"/>
</dbReference>